<feature type="transmembrane region" description="Helical" evidence="4">
    <location>
        <begin position="20"/>
        <end position="42"/>
    </location>
</feature>
<dbReference type="PANTHER" id="PTHR10414">
    <property type="entry name" value="ETHANOLAMINEPHOSPHOTRANSFERASE"/>
    <property type="match status" value="1"/>
</dbReference>
<protein>
    <recommendedName>
        <fullName evidence="7">CDP-alcohol phosphatidyltransferase domain-containing protein</fullName>
    </recommendedName>
</protein>
<proteinExistence type="inferred from homology"/>
<keyword evidence="4" id="KW-0812">Transmembrane</keyword>
<evidence type="ECO:0000256" key="2">
    <source>
        <dbReference type="ARBA" id="ARBA00010441"/>
    </source>
</evidence>
<dbReference type="EMBL" id="ML005059">
    <property type="protein sequence ID" value="RKP20467.1"/>
    <property type="molecule type" value="Genomic_DNA"/>
</dbReference>
<evidence type="ECO:0008006" key="7">
    <source>
        <dbReference type="Google" id="ProtNLM"/>
    </source>
</evidence>
<evidence type="ECO:0000313" key="6">
    <source>
        <dbReference type="Proteomes" id="UP000281549"/>
    </source>
</evidence>
<organism evidence="5 6">
    <name type="scientific">Rozella allomycis (strain CSF55)</name>
    <dbReference type="NCBI Taxonomy" id="988480"/>
    <lineage>
        <taxon>Eukaryota</taxon>
        <taxon>Fungi</taxon>
        <taxon>Fungi incertae sedis</taxon>
        <taxon>Cryptomycota</taxon>
        <taxon>Cryptomycota incertae sedis</taxon>
        <taxon>Rozella</taxon>
    </lineage>
</organism>
<sequence length="207" mass="23584">MSGPLGELFDHGCDALNTSLIVLQTISALSLVPSHMCTILHLSTMFGFYMTTWEEFHTGTLYLGHVSGPEFWTVGRIWGIRAGHVVLGITIVMILMSCITSVKTEYSVENFIWLQLAVGYFKALKGRIILSHCLKEEFPIKWDDGLLIAYFISNAILLVVEVDEKFAYFLFLIYGVEYFVFAVRVINEICEYLKIDCFKVNLNKDKE</sequence>
<dbReference type="GO" id="GO:0016020">
    <property type="term" value="C:membrane"/>
    <property type="evidence" value="ECO:0007669"/>
    <property type="project" value="UniProtKB-SubCell"/>
</dbReference>
<comment type="subcellular location">
    <subcellularLocation>
        <location evidence="1">Membrane</location>
    </subcellularLocation>
</comment>
<name>A0A4P9YLG0_ROZAC</name>
<comment type="similarity">
    <text evidence="2">Belongs to the CDP-alcohol phosphatidyltransferase class-I family.</text>
</comment>
<reference evidence="6" key="1">
    <citation type="journal article" date="2018" name="Nat. Microbiol.">
        <title>Leveraging single-cell genomics to expand the fungal tree of life.</title>
        <authorList>
            <person name="Ahrendt S.R."/>
            <person name="Quandt C.A."/>
            <person name="Ciobanu D."/>
            <person name="Clum A."/>
            <person name="Salamov A."/>
            <person name="Andreopoulos B."/>
            <person name="Cheng J.F."/>
            <person name="Woyke T."/>
            <person name="Pelin A."/>
            <person name="Henrissat B."/>
            <person name="Reynolds N.K."/>
            <person name="Benny G.L."/>
            <person name="Smith M.E."/>
            <person name="James T.Y."/>
            <person name="Grigoriev I.V."/>
        </authorList>
    </citation>
    <scope>NUCLEOTIDE SEQUENCE [LARGE SCALE GENOMIC DNA]</scope>
    <source>
        <strain evidence="6">CSF55</strain>
    </source>
</reference>
<evidence type="ECO:0000256" key="4">
    <source>
        <dbReference type="SAM" id="Phobius"/>
    </source>
</evidence>
<dbReference type="InterPro" id="IPR014472">
    <property type="entry name" value="CHOPT"/>
</dbReference>
<keyword evidence="4" id="KW-1133">Transmembrane helix</keyword>
<evidence type="ECO:0000256" key="1">
    <source>
        <dbReference type="ARBA" id="ARBA00004370"/>
    </source>
</evidence>
<feature type="transmembrane region" description="Helical" evidence="4">
    <location>
        <begin position="85"/>
        <end position="104"/>
    </location>
</feature>
<evidence type="ECO:0000256" key="3">
    <source>
        <dbReference type="ARBA" id="ARBA00023136"/>
    </source>
</evidence>
<feature type="transmembrane region" description="Helical" evidence="4">
    <location>
        <begin position="142"/>
        <end position="160"/>
    </location>
</feature>
<dbReference type="AlphaFoldDB" id="A0A4P9YLG0"/>
<accession>A0A4P9YLG0</accession>
<gene>
    <name evidence="5" type="ORF">ROZALSC1DRAFT_28035</name>
</gene>
<dbReference type="Proteomes" id="UP000281549">
    <property type="component" value="Unassembled WGS sequence"/>
</dbReference>
<evidence type="ECO:0000313" key="5">
    <source>
        <dbReference type="EMBL" id="RKP20467.1"/>
    </source>
</evidence>
<feature type="transmembrane region" description="Helical" evidence="4">
    <location>
        <begin position="110"/>
        <end position="130"/>
    </location>
</feature>
<keyword evidence="3 4" id="KW-0472">Membrane</keyword>
<dbReference type="PANTHER" id="PTHR10414:SF37">
    <property type="entry name" value="BB IN A BOXCAR, ISOFORM C"/>
    <property type="match status" value="1"/>
</dbReference>
<dbReference type="GO" id="GO:0008610">
    <property type="term" value="P:lipid biosynthetic process"/>
    <property type="evidence" value="ECO:0007669"/>
    <property type="project" value="UniProtKB-ARBA"/>
</dbReference>
<feature type="transmembrane region" description="Helical" evidence="4">
    <location>
        <begin position="166"/>
        <end position="186"/>
    </location>
</feature>